<dbReference type="SMART" id="SM00450">
    <property type="entry name" value="RHOD"/>
    <property type="match status" value="2"/>
</dbReference>
<dbReference type="GO" id="GO:0016740">
    <property type="term" value="F:transferase activity"/>
    <property type="evidence" value="ECO:0007669"/>
    <property type="project" value="UniProtKB-KW"/>
</dbReference>
<dbReference type="PANTHER" id="PTHR43855">
    <property type="entry name" value="THIOSULFATE SULFURTRANSFERASE"/>
    <property type="match status" value="1"/>
</dbReference>
<dbReference type="CDD" id="cd01449">
    <property type="entry name" value="TST_Repeat_2"/>
    <property type="match status" value="1"/>
</dbReference>
<dbReference type="InterPro" id="IPR001763">
    <property type="entry name" value="Rhodanese-like_dom"/>
</dbReference>
<dbReference type="EMBL" id="VFJB01000005">
    <property type="protein sequence ID" value="KAA0258166.1"/>
    <property type="molecule type" value="Genomic_DNA"/>
</dbReference>
<dbReference type="InterPro" id="IPR036873">
    <property type="entry name" value="Rhodanese-like_dom_sf"/>
</dbReference>
<evidence type="ECO:0000259" key="2">
    <source>
        <dbReference type="PROSITE" id="PS50206"/>
    </source>
</evidence>
<keyword evidence="4" id="KW-1185">Reference proteome</keyword>
<dbReference type="PROSITE" id="PS50206">
    <property type="entry name" value="RHODANESE_3"/>
    <property type="match status" value="2"/>
</dbReference>
<dbReference type="OrthoDB" id="9781034at2"/>
<dbReference type="RefSeq" id="WP_149266487.1">
    <property type="nucleotide sequence ID" value="NZ_VFJB01000005.1"/>
</dbReference>
<feature type="domain" description="Rhodanese" evidence="2">
    <location>
        <begin position="35"/>
        <end position="152"/>
    </location>
</feature>
<sequence>MKKLFFTLFLCFLVINSYAIKISTPYVSVWWLEKNLDKVILLDVRRSKQDFYKGHIPNAVFVDKSKVRVDKIIMGKSVKGFLPEKEYFQNFLRSLGINNDSAVVIYTKQRKHINAKYAARLYWQFKVYGFENVALLDGGYYKWVNDIKKIEKGAGKAVTKGNVVLKDVNHEILADISEVKKAINDKNSIIIDFREMAYYLGIKTKSYIAYSGHIPTAFSVSEDLFFNDDGTFISKNDMEKTLFALNIDIHKPIIVYCNTGNHSALGWFILHEILKADSVKNFDGSLIEWTTYELPTKKYVIENFSN</sequence>
<dbReference type="AlphaFoldDB" id="A0A5A8F3R3"/>
<gene>
    <name evidence="3" type="ORF">FHQ18_07165</name>
</gene>
<feature type="domain" description="Rhodanese" evidence="2">
    <location>
        <begin position="184"/>
        <end position="298"/>
    </location>
</feature>
<evidence type="ECO:0000256" key="1">
    <source>
        <dbReference type="ARBA" id="ARBA00022737"/>
    </source>
</evidence>
<comment type="caution">
    <text evidence="3">The sequence shown here is derived from an EMBL/GenBank/DDBJ whole genome shotgun (WGS) entry which is preliminary data.</text>
</comment>
<keyword evidence="1" id="KW-0677">Repeat</keyword>
<dbReference type="CDD" id="cd01448">
    <property type="entry name" value="TST_Repeat_1"/>
    <property type="match status" value="1"/>
</dbReference>
<dbReference type="Pfam" id="PF00581">
    <property type="entry name" value="Rhodanese"/>
    <property type="match status" value="2"/>
</dbReference>
<dbReference type="Proteomes" id="UP000322876">
    <property type="component" value="Unassembled WGS sequence"/>
</dbReference>
<proteinExistence type="predicted"/>
<reference evidence="3 4" key="1">
    <citation type="submission" date="2019-06" db="EMBL/GenBank/DDBJ databases">
        <title>Genomic insights into carbon and energy metabolism of Deferribacter autotrophicus revealed new metabolic traits in the phylum Deferribacteres.</title>
        <authorList>
            <person name="Slobodkin A.I."/>
            <person name="Slobodkina G.B."/>
            <person name="Allioux M."/>
            <person name="Alain K."/>
            <person name="Jebbar M."/>
            <person name="Shadrin V."/>
            <person name="Kublanov I.V."/>
            <person name="Toshchakov S.V."/>
            <person name="Bonch-Osmolovskaya E.A."/>
        </authorList>
    </citation>
    <scope>NUCLEOTIDE SEQUENCE [LARGE SCALE GENOMIC DNA]</scope>
    <source>
        <strain evidence="3 4">SL50</strain>
    </source>
</reference>
<organism evidence="3 4">
    <name type="scientific">Deferribacter autotrophicus</name>
    <dbReference type="NCBI Taxonomy" id="500465"/>
    <lineage>
        <taxon>Bacteria</taxon>
        <taxon>Pseudomonadati</taxon>
        <taxon>Deferribacterota</taxon>
        <taxon>Deferribacteres</taxon>
        <taxon>Deferribacterales</taxon>
        <taxon>Deferribacteraceae</taxon>
        <taxon>Deferribacter</taxon>
    </lineage>
</organism>
<evidence type="ECO:0000313" key="3">
    <source>
        <dbReference type="EMBL" id="KAA0258166.1"/>
    </source>
</evidence>
<evidence type="ECO:0000313" key="4">
    <source>
        <dbReference type="Proteomes" id="UP000322876"/>
    </source>
</evidence>
<dbReference type="Gene3D" id="3.40.250.10">
    <property type="entry name" value="Rhodanese-like domain"/>
    <property type="match status" value="2"/>
</dbReference>
<name>A0A5A8F3R3_9BACT</name>
<dbReference type="InterPro" id="IPR051126">
    <property type="entry name" value="Thiosulfate_sulfurtransferase"/>
</dbReference>
<keyword evidence="3" id="KW-0808">Transferase</keyword>
<accession>A0A5A8F3R3</accession>
<protein>
    <submittedName>
        <fullName evidence="3">Sulfurtransferase</fullName>
    </submittedName>
</protein>
<dbReference type="PANTHER" id="PTHR43855:SF1">
    <property type="entry name" value="THIOSULFATE SULFURTRANSFERASE"/>
    <property type="match status" value="1"/>
</dbReference>
<dbReference type="SUPFAM" id="SSF52821">
    <property type="entry name" value="Rhodanese/Cell cycle control phosphatase"/>
    <property type="match status" value="2"/>
</dbReference>